<dbReference type="OrthoDB" id="9780518at2"/>
<dbReference type="SUPFAM" id="SSF51679">
    <property type="entry name" value="Bacterial luciferase-like"/>
    <property type="match status" value="1"/>
</dbReference>
<dbReference type="InterPro" id="IPR050766">
    <property type="entry name" value="Bact_Lucif_Oxidored"/>
</dbReference>
<feature type="domain" description="Luciferase-like" evidence="3">
    <location>
        <begin position="9"/>
        <end position="307"/>
    </location>
</feature>
<proteinExistence type="predicted"/>
<accession>A0A5B6TGI0</accession>
<dbReference type="InterPro" id="IPR036661">
    <property type="entry name" value="Luciferase-like_sf"/>
</dbReference>
<comment type="similarity">
    <text evidence="1">To bacterial alkanal monooxygenase alpha and beta chains.</text>
</comment>
<evidence type="ECO:0000256" key="2">
    <source>
        <dbReference type="ARBA" id="ARBA00074555"/>
    </source>
</evidence>
<dbReference type="InterPro" id="IPR011251">
    <property type="entry name" value="Luciferase-like_dom"/>
</dbReference>
<gene>
    <name evidence="4" type="ORF">FOA19_02040</name>
</gene>
<dbReference type="RefSeq" id="WP_149089134.1">
    <property type="nucleotide sequence ID" value="NZ_VKKY01000001.1"/>
</dbReference>
<evidence type="ECO:0000313" key="4">
    <source>
        <dbReference type="EMBL" id="KAA3439491.1"/>
    </source>
</evidence>
<keyword evidence="5" id="KW-1185">Reference proteome</keyword>
<dbReference type="PANTHER" id="PTHR30137">
    <property type="entry name" value="LUCIFERASE-LIKE MONOOXYGENASE"/>
    <property type="match status" value="1"/>
</dbReference>
<dbReference type="CDD" id="cd00347">
    <property type="entry name" value="Flavin_utilizing_monoxygenases"/>
    <property type="match status" value="1"/>
</dbReference>
<dbReference type="Proteomes" id="UP000324133">
    <property type="component" value="Unassembled WGS sequence"/>
</dbReference>
<organism evidence="4 5">
    <name type="scientific">Rufibacter hautae</name>
    <dbReference type="NCBI Taxonomy" id="2595005"/>
    <lineage>
        <taxon>Bacteria</taxon>
        <taxon>Pseudomonadati</taxon>
        <taxon>Bacteroidota</taxon>
        <taxon>Cytophagia</taxon>
        <taxon>Cytophagales</taxon>
        <taxon>Hymenobacteraceae</taxon>
        <taxon>Rufibacter</taxon>
    </lineage>
</organism>
<dbReference type="FunFam" id="3.20.20.30:FF:000002">
    <property type="entry name" value="LLM class flavin-dependent oxidoreductase"/>
    <property type="match status" value="1"/>
</dbReference>
<name>A0A5B6TGI0_9BACT</name>
<dbReference type="GO" id="GO:0005829">
    <property type="term" value="C:cytosol"/>
    <property type="evidence" value="ECO:0007669"/>
    <property type="project" value="TreeGrafter"/>
</dbReference>
<dbReference type="GO" id="GO:0016705">
    <property type="term" value="F:oxidoreductase activity, acting on paired donors, with incorporation or reduction of molecular oxygen"/>
    <property type="evidence" value="ECO:0007669"/>
    <property type="project" value="InterPro"/>
</dbReference>
<dbReference type="Pfam" id="PF00296">
    <property type="entry name" value="Bac_luciferase"/>
    <property type="match status" value="1"/>
</dbReference>
<comment type="caution">
    <text evidence="4">The sequence shown here is derived from an EMBL/GenBank/DDBJ whole genome shotgun (WGS) entry which is preliminary data.</text>
</comment>
<dbReference type="NCBIfam" id="TIGR03558">
    <property type="entry name" value="oxido_grp_1"/>
    <property type="match status" value="1"/>
</dbReference>
<sequence length="344" mass="38130">MAEAKKIKLSVLDQSPVREGGTPEQALQETLELAQLADKLGYTRYWVSEHHNSLGLAGPSPEVLIPYLAAHTQHLRVGSGGVMLPHYSALKVAQNFRLLEALYPNRIDLGIGRAPGTDRKTAALLNPYNQFNEQDFVTQLIDLDRYLQDGLNGTEAAEVKVTPRSATTPERWLLSSSGQSGVFAAHFGMGFSFAHFINPKEGPEMMRNYQARFTPSALLKKPAGNFGIFVLCADTQEKAEELQLSMDMLMLHIRQGKAAGVPSLEKAKAFYEDLEESELAHIQYNRQRIVAGTPAQVKAKLDALAEAYHVDEIVVVTITYDFKDRLRSYELLAEAYGLEPRAGQ</sequence>
<dbReference type="Gene3D" id="3.20.20.30">
    <property type="entry name" value="Luciferase-like domain"/>
    <property type="match status" value="1"/>
</dbReference>
<evidence type="ECO:0000256" key="1">
    <source>
        <dbReference type="ARBA" id="ARBA00007789"/>
    </source>
</evidence>
<reference evidence="4 5" key="1">
    <citation type="submission" date="2019-07" db="EMBL/GenBank/DDBJ databases">
        <title>Rufibacter sp. nov., isolated from lake sediment.</title>
        <authorList>
            <person name="Qu J.-H."/>
        </authorList>
    </citation>
    <scope>NUCLEOTIDE SEQUENCE [LARGE SCALE GENOMIC DNA]</scope>
    <source>
        <strain evidence="4 5">NBS58-1</strain>
    </source>
</reference>
<dbReference type="InterPro" id="IPR019949">
    <property type="entry name" value="CmoO-like"/>
</dbReference>
<dbReference type="AlphaFoldDB" id="A0A5B6TGI0"/>
<protein>
    <recommendedName>
        <fullName evidence="2">Luciferase-like monooxygenase</fullName>
    </recommendedName>
</protein>
<evidence type="ECO:0000313" key="5">
    <source>
        <dbReference type="Proteomes" id="UP000324133"/>
    </source>
</evidence>
<evidence type="ECO:0000259" key="3">
    <source>
        <dbReference type="Pfam" id="PF00296"/>
    </source>
</evidence>
<dbReference type="PANTHER" id="PTHR30137:SF19">
    <property type="entry name" value="LUCIFERASE-LIKE MONOOXYGENASE"/>
    <property type="match status" value="1"/>
</dbReference>
<dbReference type="EMBL" id="VKKY01000001">
    <property type="protein sequence ID" value="KAA3439491.1"/>
    <property type="molecule type" value="Genomic_DNA"/>
</dbReference>